<dbReference type="AlphaFoldDB" id="A0A7R9AVM6"/>
<evidence type="ECO:0000259" key="3">
    <source>
        <dbReference type="Pfam" id="PF12605"/>
    </source>
</evidence>
<sequence>MIKLCPVMCMKGFGDVCLVFPPPPEFAERMLSCVSRRAVVVSSTNGELANDDPTAGHSNTPITAQAEVEIVDETNPEREAVTLLRATSHSNSRDSVLNNPSNGEFAPRYPTPASVTFRLDEVSEYLIGFNGYMIMDMNPLIEFVKDKDYGVQTTDRQIQKTFPLSLPRTSLGYPESRTNGDLLYYINTTLN</sequence>
<name>A0A7R9AVM6_TIMSH</name>
<organism evidence="4">
    <name type="scientific">Timema shepardi</name>
    <name type="common">Walking stick</name>
    <dbReference type="NCBI Taxonomy" id="629360"/>
    <lineage>
        <taxon>Eukaryota</taxon>
        <taxon>Metazoa</taxon>
        <taxon>Ecdysozoa</taxon>
        <taxon>Arthropoda</taxon>
        <taxon>Hexapoda</taxon>
        <taxon>Insecta</taxon>
        <taxon>Pterygota</taxon>
        <taxon>Neoptera</taxon>
        <taxon>Polyneoptera</taxon>
        <taxon>Phasmatodea</taxon>
        <taxon>Timematodea</taxon>
        <taxon>Timematoidea</taxon>
        <taxon>Timematidae</taxon>
        <taxon>Timema</taxon>
    </lineage>
</organism>
<proteinExistence type="predicted"/>
<reference evidence="4" key="1">
    <citation type="submission" date="2020-11" db="EMBL/GenBank/DDBJ databases">
        <authorList>
            <person name="Tran Van P."/>
        </authorList>
    </citation>
    <scope>NUCLEOTIDE SEQUENCE</scope>
</reference>
<protein>
    <recommendedName>
        <fullName evidence="3">Casein kinase 1 gamma C-terminal domain-containing protein</fullName>
    </recommendedName>
</protein>
<gene>
    <name evidence="4" type="ORF">TSIB3V08_LOCUS5145</name>
</gene>
<feature type="domain" description="Casein kinase 1 gamma C-terminal" evidence="3">
    <location>
        <begin position="39"/>
        <end position="62"/>
    </location>
</feature>
<accession>A0A7R9AVM6</accession>
<dbReference type="GO" id="GO:0004674">
    <property type="term" value="F:protein serine/threonine kinase activity"/>
    <property type="evidence" value="ECO:0007669"/>
    <property type="project" value="InterPro"/>
</dbReference>
<evidence type="ECO:0000313" key="4">
    <source>
        <dbReference type="EMBL" id="CAD7260992.1"/>
    </source>
</evidence>
<dbReference type="Pfam" id="PF12605">
    <property type="entry name" value="CK1gamma_C"/>
    <property type="match status" value="1"/>
</dbReference>
<evidence type="ECO:0000256" key="1">
    <source>
        <dbReference type="ARBA" id="ARBA00022679"/>
    </source>
</evidence>
<dbReference type="InterPro" id="IPR022247">
    <property type="entry name" value="Casein_kinase-1_gamma_C"/>
</dbReference>
<feature type="region of interest" description="Disordered" evidence="2">
    <location>
        <begin position="87"/>
        <end position="107"/>
    </location>
</feature>
<evidence type="ECO:0000256" key="2">
    <source>
        <dbReference type="SAM" id="MobiDB-lite"/>
    </source>
</evidence>
<keyword evidence="1" id="KW-0808">Transferase</keyword>
<feature type="compositionally biased region" description="Polar residues" evidence="2">
    <location>
        <begin position="87"/>
        <end position="102"/>
    </location>
</feature>
<dbReference type="EMBL" id="OC001949">
    <property type="protein sequence ID" value="CAD7260992.1"/>
    <property type="molecule type" value="Genomic_DNA"/>
</dbReference>